<comment type="caution">
    <text evidence="1">The sequence shown here is derived from an EMBL/GenBank/DDBJ whole genome shotgun (WGS) entry which is preliminary data.</text>
</comment>
<evidence type="ECO:0000313" key="1">
    <source>
        <dbReference type="EMBL" id="EMO58406.1"/>
    </source>
</evidence>
<dbReference type="AlphaFoldDB" id="M6VTI1"/>
<sequence>MFAGKIWLFDLNLKSNSQLRVSVGISPNFLPESLWTSENRSFFQARIFLRV</sequence>
<dbReference type="EMBL" id="AKWE02000079">
    <property type="protein sequence ID" value="EMO58406.1"/>
    <property type="molecule type" value="Genomic_DNA"/>
</dbReference>
<evidence type="ECO:0000313" key="2">
    <source>
        <dbReference type="Proteomes" id="UP000012149"/>
    </source>
</evidence>
<dbReference type="Proteomes" id="UP000012149">
    <property type="component" value="Unassembled WGS sequence"/>
</dbReference>
<accession>M6VTI1</accession>
<proteinExistence type="predicted"/>
<organism evidence="1 2">
    <name type="scientific">Leptospira santarosai str. CBC1416</name>
    <dbReference type="NCBI Taxonomy" id="1193059"/>
    <lineage>
        <taxon>Bacteria</taxon>
        <taxon>Pseudomonadati</taxon>
        <taxon>Spirochaetota</taxon>
        <taxon>Spirochaetia</taxon>
        <taxon>Leptospirales</taxon>
        <taxon>Leptospiraceae</taxon>
        <taxon>Leptospira</taxon>
    </lineage>
</organism>
<name>M6VTI1_9LEPT</name>
<protein>
    <submittedName>
        <fullName evidence="1">Uncharacterized protein</fullName>
    </submittedName>
</protein>
<reference evidence="1 2" key="1">
    <citation type="submission" date="2013-01" db="EMBL/GenBank/DDBJ databases">
        <authorList>
            <person name="Harkins D.M."/>
            <person name="Durkin A.S."/>
            <person name="Brinkac L.M."/>
            <person name="Haft D.H."/>
            <person name="Selengut J.D."/>
            <person name="Sanka R."/>
            <person name="DePew J."/>
            <person name="Purushe J."/>
            <person name="Matthias M.A."/>
            <person name="Vinetz J.M."/>
            <person name="Sutton G.G."/>
            <person name="Nierman W.C."/>
            <person name="Fouts D.E."/>
        </authorList>
    </citation>
    <scope>NUCLEOTIDE SEQUENCE [LARGE SCALE GENOMIC DNA]</scope>
    <source>
        <strain evidence="1 2">CBC1416</strain>
    </source>
</reference>
<gene>
    <name evidence="1" type="ORF">LEP1GSC161_1368</name>
</gene>